<feature type="signal peptide" evidence="1">
    <location>
        <begin position="1"/>
        <end position="17"/>
    </location>
</feature>
<proteinExistence type="predicted"/>
<gene>
    <name evidence="2" type="ORF">NEOLEDRAFT_1138856</name>
</gene>
<dbReference type="AlphaFoldDB" id="A0A165Q321"/>
<evidence type="ECO:0000313" key="2">
    <source>
        <dbReference type="EMBL" id="KZT21850.1"/>
    </source>
</evidence>
<name>A0A165Q321_9AGAM</name>
<feature type="chain" id="PRO_5007864511" evidence="1">
    <location>
        <begin position="18"/>
        <end position="206"/>
    </location>
</feature>
<keyword evidence="1" id="KW-0732">Signal</keyword>
<dbReference type="Proteomes" id="UP000076761">
    <property type="component" value="Unassembled WGS sequence"/>
</dbReference>
<dbReference type="OrthoDB" id="2844016at2759"/>
<dbReference type="InParanoid" id="A0A165Q321"/>
<organism evidence="2 3">
    <name type="scientific">Neolentinus lepideus HHB14362 ss-1</name>
    <dbReference type="NCBI Taxonomy" id="1314782"/>
    <lineage>
        <taxon>Eukaryota</taxon>
        <taxon>Fungi</taxon>
        <taxon>Dikarya</taxon>
        <taxon>Basidiomycota</taxon>
        <taxon>Agaricomycotina</taxon>
        <taxon>Agaricomycetes</taxon>
        <taxon>Gloeophyllales</taxon>
        <taxon>Gloeophyllaceae</taxon>
        <taxon>Neolentinus</taxon>
    </lineage>
</organism>
<protein>
    <submittedName>
        <fullName evidence="2">Uncharacterized protein</fullName>
    </submittedName>
</protein>
<evidence type="ECO:0000313" key="3">
    <source>
        <dbReference type="Proteomes" id="UP000076761"/>
    </source>
</evidence>
<evidence type="ECO:0000256" key="1">
    <source>
        <dbReference type="SAM" id="SignalP"/>
    </source>
</evidence>
<dbReference type="EMBL" id="KV425602">
    <property type="protein sequence ID" value="KZT21850.1"/>
    <property type="molecule type" value="Genomic_DNA"/>
</dbReference>
<keyword evidence="3" id="KW-1185">Reference proteome</keyword>
<sequence length="206" mass="21935">MFKFVLAVFLATQAVMSLPSPLARRSTGAWCDGLGGSAYDLAYNFSLSVVNSTLPNANSTGAPLVLNPQGQDSSGVATYNLATYNSQPDTIGIWPNFTLEHGTLLANYLADLSISPSGDETEVGGPVTLTSDANNSAKIYCGVADTDPEQGAPPLLALYTNLNEFSICHQREGGEADLLIYNATSSNSLYDYVSCYPVLVHLLYNY</sequence>
<accession>A0A165Q321</accession>
<reference evidence="2 3" key="1">
    <citation type="journal article" date="2016" name="Mol. Biol. Evol.">
        <title>Comparative Genomics of Early-Diverging Mushroom-Forming Fungi Provides Insights into the Origins of Lignocellulose Decay Capabilities.</title>
        <authorList>
            <person name="Nagy L.G."/>
            <person name="Riley R."/>
            <person name="Tritt A."/>
            <person name="Adam C."/>
            <person name="Daum C."/>
            <person name="Floudas D."/>
            <person name="Sun H."/>
            <person name="Yadav J.S."/>
            <person name="Pangilinan J."/>
            <person name="Larsson K.H."/>
            <person name="Matsuura K."/>
            <person name="Barry K."/>
            <person name="Labutti K."/>
            <person name="Kuo R."/>
            <person name="Ohm R.A."/>
            <person name="Bhattacharya S.S."/>
            <person name="Shirouzu T."/>
            <person name="Yoshinaga Y."/>
            <person name="Martin F.M."/>
            <person name="Grigoriev I.V."/>
            <person name="Hibbett D.S."/>
        </authorList>
    </citation>
    <scope>NUCLEOTIDE SEQUENCE [LARGE SCALE GENOMIC DNA]</scope>
    <source>
        <strain evidence="2 3">HHB14362 ss-1</strain>
    </source>
</reference>